<feature type="region of interest" description="Disordered" evidence="12">
    <location>
        <begin position="719"/>
        <end position="768"/>
    </location>
</feature>
<evidence type="ECO:0000256" key="6">
    <source>
        <dbReference type="ARBA" id="ARBA00023001"/>
    </source>
</evidence>
<dbReference type="FunFam" id="3.20.20.300:FF:000002">
    <property type="entry name" value="Probable beta-glucosidase"/>
    <property type="match status" value="1"/>
</dbReference>
<comment type="pathway">
    <text evidence="2 11">Glycan metabolism; cellulose degradation.</text>
</comment>
<comment type="similarity">
    <text evidence="3 11">Belongs to the glycosyl hydrolase 3 family.</text>
</comment>
<dbReference type="InterPro" id="IPR019800">
    <property type="entry name" value="Glyco_hydro_3_AS"/>
</dbReference>
<evidence type="ECO:0000256" key="13">
    <source>
        <dbReference type="SAM" id="SignalP"/>
    </source>
</evidence>
<dbReference type="InterPro" id="IPR036881">
    <property type="entry name" value="Glyco_hydro_3_C_sf"/>
</dbReference>
<evidence type="ECO:0000313" key="16">
    <source>
        <dbReference type="Proteomes" id="UP001050691"/>
    </source>
</evidence>
<dbReference type="EC" id="3.2.1.21" evidence="4 11"/>
<sequence length="879" mass="93681">MSGLSTWRPLILLAVALSLLKTTFADVITGVPDQAPPGFEEWESPVVVPAAPTTPSGDWASAVEKARNFVSQLTLEEKVNLTTGTGVQDRFVFILFHTLDSPTGINTAATWDKNLMYQRGQAMGNEHMTKGVNVALGPMMNMGRAPAAGRNWEGFGADPFLAGVAAAETVQGMQSQRVIATAKHLIGNEQEHFRGGSLAAQIYSSNIDDKTMHEFYLWPFAESVHAGVGAVMCSYNKINQTQACQNSKVMNGLIKEELGFRGFIMSDWAAMINGVQPALAGLDMNMPGFLAYGLGPQAFDPVTSNNSFWGAALVEAVNNGSVPESRVDDMVTRLMTSFFKMNQDQNYPAVNFDQLTQDTFNSQGVMINEHVNAQGDHYKVIREIGGASAVLLKNVDNALPLNVNKLKRISIIGSDSGPNFEGANGCTDRGCDQGHLAMGWGSGTANFPYLVDPLSAIQTYIHSQDPTVVVDFLLDDFNYGQAQTIAAQADTCLVFVNADSGEGYINVGGNQGDRNNLTTWNAGDVLIQMTAAVCENTLVVSNFVGPVILESWIDNPNVTAVLHAGLSGQESGNGITDVLFGAVNPSGRLPYTIAKQATDYPADVLYTSSMDTPQITYTEGVNVDYRFFDANNITPRFEFGFGLSYTKFAYNGLNIRPGSDNTKRDLAASPSPAVTPSSGPEAVSSILNHNATSAFSAVASSTLASVSTPLVQNATSVPAASPANATTVSGASPANATLPAPIPSTSSNVTIPNNSTNATTTPVPATVSSNPGGPASLYDTAYFITYAITNTGGVDGNEVSQVYLGFPEEANQPPKVLRGFDRTFIQQGHTANIQIPLRNKDISYWNVVEQRWVIPKGAFTVYVGSSSRNIHLTGTLVVS</sequence>
<feature type="compositionally biased region" description="Low complexity" evidence="12">
    <location>
        <begin position="752"/>
        <end position="768"/>
    </location>
</feature>
<keyword evidence="16" id="KW-1185">Reference proteome</keyword>
<dbReference type="InterPro" id="IPR050288">
    <property type="entry name" value="Cellulose_deg_GH3"/>
</dbReference>
<evidence type="ECO:0000256" key="9">
    <source>
        <dbReference type="ARBA" id="ARBA00023295"/>
    </source>
</evidence>
<organism evidence="15 16">
    <name type="scientific">Clathrus columnatus</name>
    <dbReference type="NCBI Taxonomy" id="1419009"/>
    <lineage>
        <taxon>Eukaryota</taxon>
        <taxon>Fungi</taxon>
        <taxon>Dikarya</taxon>
        <taxon>Basidiomycota</taxon>
        <taxon>Agaricomycotina</taxon>
        <taxon>Agaricomycetes</taxon>
        <taxon>Phallomycetidae</taxon>
        <taxon>Phallales</taxon>
        <taxon>Clathraceae</taxon>
        <taxon>Clathrus</taxon>
    </lineage>
</organism>
<comment type="catalytic activity">
    <reaction evidence="1 11">
        <text>Hydrolysis of terminal, non-reducing beta-D-glucosyl residues with release of beta-D-glucose.</text>
        <dbReference type="EC" id="3.2.1.21"/>
    </reaction>
</comment>
<gene>
    <name evidence="15" type="ORF">Clacol_002231</name>
</gene>
<dbReference type="AlphaFoldDB" id="A0AAV5A084"/>
<keyword evidence="9 11" id="KW-0326">Glycosidase</keyword>
<dbReference type="EMBL" id="BPWL01000003">
    <property type="protein sequence ID" value="GJJ08024.1"/>
    <property type="molecule type" value="Genomic_DNA"/>
</dbReference>
<keyword evidence="7" id="KW-0325">Glycoprotein</keyword>
<dbReference type="SMART" id="SM01217">
    <property type="entry name" value="Fn3_like"/>
    <property type="match status" value="1"/>
</dbReference>
<evidence type="ECO:0000256" key="5">
    <source>
        <dbReference type="ARBA" id="ARBA00022801"/>
    </source>
</evidence>
<evidence type="ECO:0000256" key="1">
    <source>
        <dbReference type="ARBA" id="ARBA00000448"/>
    </source>
</evidence>
<dbReference type="Pfam" id="PF00933">
    <property type="entry name" value="Glyco_hydro_3"/>
    <property type="match status" value="1"/>
</dbReference>
<dbReference type="InterPro" id="IPR001764">
    <property type="entry name" value="Glyco_hydro_3_N"/>
</dbReference>
<feature type="region of interest" description="Disordered" evidence="12">
    <location>
        <begin position="661"/>
        <end position="682"/>
    </location>
</feature>
<dbReference type="Gene3D" id="3.20.20.300">
    <property type="entry name" value="Glycoside hydrolase, family 3, N-terminal domain"/>
    <property type="match status" value="1"/>
</dbReference>
<evidence type="ECO:0000313" key="15">
    <source>
        <dbReference type="EMBL" id="GJJ08024.1"/>
    </source>
</evidence>
<dbReference type="Pfam" id="PF14310">
    <property type="entry name" value="Fn3-like"/>
    <property type="match status" value="1"/>
</dbReference>
<dbReference type="GO" id="GO:0008422">
    <property type="term" value="F:beta-glucosidase activity"/>
    <property type="evidence" value="ECO:0007669"/>
    <property type="project" value="UniProtKB-EC"/>
</dbReference>
<evidence type="ECO:0000256" key="2">
    <source>
        <dbReference type="ARBA" id="ARBA00004987"/>
    </source>
</evidence>
<keyword evidence="8 11" id="KW-0119">Carbohydrate metabolism</keyword>
<evidence type="ECO:0000256" key="12">
    <source>
        <dbReference type="SAM" id="MobiDB-lite"/>
    </source>
</evidence>
<dbReference type="SUPFAM" id="SSF52279">
    <property type="entry name" value="Beta-D-glucan exohydrolase, C-terminal domain"/>
    <property type="match status" value="1"/>
</dbReference>
<dbReference type="Pfam" id="PF01915">
    <property type="entry name" value="Glyco_hydro_3_C"/>
    <property type="match status" value="1"/>
</dbReference>
<feature type="domain" description="Fibronectin type III-like" evidence="14">
    <location>
        <begin position="798"/>
        <end position="867"/>
    </location>
</feature>
<dbReference type="PRINTS" id="PR00133">
    <property type="entry name" value="GLHYDRLASE3"/>
</dbReference>
<keyword evidence="10 11" id="KW-0624">Polysaccharide degradation</keyword>
<evidence type="ECO:0000259" key="14">
    <source>
        <dbReference type="SMART" id="SM01217"/>
    </source>
</evidence>
<evidence type="ECO:0000256" key="11">
    <source>
        <dbReference type="RuleBase" id="RU361161"/>
    </source>
</evidence>
<dbReference type="FunFam" id="3.40.50.1700:FF:000003">
    <property type="entry name" value="Probable beta-glucosidase"/>
    <property type="match status" value="1"/>
</dbReference>
<proteinExistence type="inferred from homology"/>
<dbReference type="Gene3D" id="2.60.40.10">
    <property type="entry name" value="Immunoglobulins"/>
    <property type="match status" value="1"/>
</dbReference>
<dbReference type="InterPro" id="IPR017853">
    <property type="entry name" value="GH"/>
</dbReference>
<keyword evidence="6" id="KW-0136">Cellulose degradation</keyword>
<dbReference type="Gene3D" id="3.40.50.1700">
    <property type="entry name" value="Glycoside hydrolase family 3 C-terminal domain"/>
    <property type="match status" value="1"/>
</dbReference>
<dbReference type="GO" id="GO:0030245">
    <property type="term" value="P:cellulose catabolic process"/>
    <property type="evidence" value="ECO:0007669"/>
    <property type="project" value="UniProtKB-KW"/>
</dbReference>
<protein>
    <recommendedName>
        <fullName evidence="4 11">beta-glucosidase</fullName>
        <ecNumber evidence="4 11">3.2.1.21</ecNumber>
    </recommendedName>
</protein>
<feature type="signal peptide" evidence="13">
    <location>
        <begin position="1"/>
        <end position="25"/>
    </location>
</feature>
<name>A0AAV5A084_9AGAM</name>
<reference evidence="15" key="1">
    <citation type="submission" date="2021-10" db="EMBL/GenBank/DDBJ databases">
        <title>De novo Genome Assembly of Clathrus columnatus (Basidiomycota, Fungi) Using Illumina and Nanopore Sequence Data.</title>
        <authorList>
            <person name="Ogiso-Tanaka E."/>
            <person name="Itagaki H."/>
            <person name="Hosoya T."/>
            <person name="Hosaka K."/>
        </authorList>
    </citation>
    <scope>NUCLEOTIDE SEQUENCE</scope>
    <source>
        <strain evidence="15">MO-923</strain>
    </source>
</reference>
<evidence type="ECO:0000256" key="10">
    <source>
        <dbReference type="ARBA" id="ARBA00023326"/>
    </source>
</evidence>
<dbReference type="InterPro" id="IPR026891">
    <property type="entry name" value="Fn3-like"/>
</dbReference>
<comment type="caution">
    <text evidence="15">The sequence shown here is derived from an EMBL/GenBank/DDBJ whole genome shotgun (WGS) entry which is preliminary data.</text>
</comment>
<dbReference type="PANTHER" id="PTHR42715">
    <property type="entry name" value="BETA-GLUCOSIDASE"/>
    <property type="match status" value="1"/>
</dbReference>
<dbReference type="InterPro" id="IPR036962">
    <property type="entry name" value="Glyco_hydro_3_N_sf"/>
</dbReference>
<keyword evidence="5 11" id="KW-0378">Hydrolase</keyword>
<feature type="compositionally biased region" description="Polar residues" evidence="12">
    <location>
        <begin position="719"/>
        <end position="735"/>
    </location>
</feature>
<dbReference type="InterPro" id="IPR002772">
    <property type="entry name" value="Glyco_hydro_3_C"/>
</dbReference>
<dbReference type="Proteomes" id="UP001050691">
    <property type="component" value="Unassembled WGS sequence"/>
</dbReference>
<feature type="compositionally biased region" description="Low complexity" evidence="12">
    <location>
        <begin position="667"/>
        <end position="680"/>
    </location>
</feature>
<feature type="chain" id="PRO_5043338254" description="beta-glucosidase" evidence="13">
    <location>
        <begin position="26"/>
        <end position="879"/>
    </location>
</feature>
<accession>A0AAV5A084</accession>
<dbReference type="PROSITE" id="PS00775">
    <property type="entry name" value="GLYCOSYL_HYDROL_F3"/>
    <property type="match status" value="1"/>
</dbReference>
<keyword evidence="13" id="KW-0732">Signal</keyword>
<dbReference type="InterPro" id="IPR013783">
    <property type="entry name" value="Ig-like_fold"/>
</dbReference>
<evidence type="ECO:0000256" key="3">
    <source>
        <dbReference type="ARBA" id="ARBA00005336"/>
    </source>
</evidence>
<dbReference type="SUPFAM" id="SSF51445">
    <property type="entry name" value="(Trans)glycosidases"/>
    <property type="match status" value="1"/>
</dbReference>
<evidence type="ECO:0000256" key="8">
    <source>
        <dbReference type="ARBA" id="ARBA00023277"/>
    </source>
</evidence>
<evidence type="ECO:0000256" key="7">
    <source>
        <dbReference type="ARBA" id="ARBA00023180"/>
    </source>
</evidence>
<evidence type="ECO:0000256" key="4">
    <source>
        <dbReference type="ARBA" id="ARBA00012744"/>
    </source>
</evidence>
<dbReference type="PANTHER" id="PTHR42715:SF2">
    <property type="entry name" value="BETA-GLUCOSIDASE F-RELATED"/>
    <property type="match status" value="1"/>
</dbReference>